<evidence type="ECO:0000256" key="1">
    <source>
        <dbReference type="SAM" id="Phobius"/>
    </source>
</evidence>
<keyword evidence="3" id="KW-1185">Reference proteome</keyword>
<comment type="caution">
    <text evidence="2">The sequence shown here is derived from an EMBL/GenBank/DDBJ whole genome shotgun (WGS) entry which is preliminary data.</text>
</comment>
<dbReference type="AlphaFoldDB" id="A0A847S7Q3"/>
<dbReference type="EMBL" id="JABAIM010000001">
    <property type="protein sequence ID" value="NLR74885.1"/>
    <property type="molecule type" value="Genomic_DNA"/>
</dbReference>
<keyword evidence="1" id="KW-1133">Transmembrane helix</keyword>
<organism evidence="2 3">
    <name type="scientific">Leeia aquatica</name>
    <dbReference type="NCBI Taxonomy" id="2725557"/>
    <lineage>
        <taxon>Bacteria</taxon>
        <taxon>Pseudomonadati</taxon>
        <taxon>Pseudomonadota</taxon>
        <taxon>Betaproteobacteria</taxon>
        <taxon>Neisseriales</taxon>
        <taxon>Leeiaceae</taxon>
        <taxon>Leeia</taxon>
    </lineage>
</organism>
<keyword evidence="1" id="KW-0472">Membrane</keyword>
<dbReference type="Proteomes" id="UP000587991">
    <property type="component" value="Unassembled WGS sequence"/>
</dbReference>
<proteinExistence type="predicted"/>
<sequence>MGWRRFFYSTANLLGLLAAIAVLGLYLAGILRAPNWMVWGMVAGAYIGTLALVVTLTPPPPMTLPENLKTQQALEWLREHALPRLPPDTQPALQHILDKAQQMLPRIKELEVSGDVAPEARHLIKQTLLKHLPTSIESYLRLPPMYARMKKQGKSPHDLLLQHFELMHNAMDELEDKLYAGDLQQMQVQSRLLEQQFGEKLTF</sequence>
<protein>
    <recommendedName>
        <fullName evidence="4">5-bromo-4-chloroindolyl phosphate hydrolysis protein</fullName>
    </recommendedName>
</protein>
<dbReference type="RefSeq" id="WP_168876464.1">
    <property type="nucleotide sequence ID" value="NZ_JABAIM010000001.1"/>
</dbReference>
<evidence type="ECO:0000313" key="3">
    <source>
        <dbReference type="Proteomes" id="UP000587991"/>
    </source>
</evidence>
<evidence type="ECO:0008006" key="4">
    <source>
        <dbReference type="Google" id="ProtNLM"/>
    </source>
</evidence>
<accession>A0A847S7Q3</accession>
<evidence type="ECO:0000313" key="2">
    <source>
        <dbReference type="EMBL" id="NLR74885.1"/>
    </source>
</evidence>
<name>A0A847S7Q3_9NEIS</name>
<gene>
    <name evidence="2" type="ORF">HF682_06920</name>
</gene>
<feature type="transmembrane region" description="Helical" evidence="1">
    <location>
        <begin position="6"/>
        <end position="29"/>
    </location>
</feature>
<reference evidence="2 3" key="1">
    <citation type="submission" date="2020-04" db="EMBL/GenBank/DDBJ databases">
        <title>Draft genome of Leeia sp. IMCC25680.</title>
        <authorList>
            <person name="Song J."/>
            <person name="Cho J.-C."/>
        </authorList>
    </citation>
    <scope>NUCLEOTIDE SEQUENCE [LARGE SCALE GENOMIC DNA]</scope>
    <source>
        <strain evidence="2 3">IMCC25680</strain>
    </source>
</reference>
<keyword evidence="1" id="KW-0812">Transmembrane</keyword>
<feature type="transmembrane region" description="Helical" evidence="1">
    <location>
        <begin position="36"/>
        <end position="56"/>
    </location>
</feature>